<evidence type="ECO:0000313" key="23">
    <source>
        <dbReference type="RefSeq" id="XP_013381451.1"/>
    </source>
</evidence>
<dbReference type="PANTHER" id="PTHR11785">
    <property type="entry name" value="AMINO ACID TRANSPORTER"/>
    <property type="match status" value="1"/>
</dbReference>
<keyword evidence="3" id="KW-0813">Transport</keyword>
<feature type="transmembrane region" description="Helical" evidence="20">
    <location>
        <begin position="406"/>
        <end position="428"/>
    </location>
</feature>
<evidence type="ECO:0000313" key="21">
    <source>
        <dbReference type="Proteomes" id="UP000085678"/>
    </source>
</evidence>
<evidence type="ECO:0000256" key="3">
    <source>
        <dbReference type="ARBA" id="ARBA00022448"/>
    </source>
</evidence>
<dbReference type="GO" id="GO:0016324">
    <property type="term" value="C:apical plasma membrane"/>
    <property type="evidence" value="ECO:0007669"/>
    <property type="project" value="UniProtKB-SubCell"/>
</dbReference>
<keyword evidence="9" id="KW-1015">Disulfide bond</keyword>
<dbReference type="RefSeq" id="XP_013381449.1">
    <property type="nucleotide sequence ID" value="XM_013525995.1"/>
</dbReference>
<dbReference type="InterPro" id="IPR002293">
    <property type="entry name" value="AA/rel_permease1"/>
</dbReference>
<organism evidence="21 23">
    <name type="scientific">Lingula anatina</name>
    <name type="common">Brachiopod</name>
    <name type="synonym">Lingula unguis</name>
    <dbReference type="NCBI Taxonomy" id="7574"/>
    <lineage>
        <taxon>Eukaryota</taxon>
        <taxon>Metazoa</taxon>
        <taxon>Spiralia</taxon>
        <taxon>Lophotrochozoa</taxon>
        <taxon>Brachiopoda</taxon>
        <taxon>Linguliformea</taxon>
        <taxon>Lingulata</taxon>
        <taxon>Lingulida</taxon>
        <taxon>Linguloidea</taxon>
        <taxon>Lingulidae</taxon>
        <taxon>Lingula</taxon>
    </lineage>
</organism>
<evidence type="ECO:0000256" key="7">
    <source>
        <dbReference type="ARBA" id="ARBA00022989"/>
    </source>
</evidence>
<feature type="region of interest" description="Disordered" evidence="19">
    <location>
        <begin position="1"/>
        <end position="37"/>
    </location>
</feature>
<feature type="transmembrane region" description="Helical" evidence="20">
    <location>
        <begin position="288"/>
        <end position="310"/>
    </location>
</feature>
<dbReference type="Proteomes" id="UP000085678">
    <property type="component" value="Unplaced"/>
</dbReference>
<comment type="catalytic activity">
    <reaction evidence="18">
        <text>L-phenylalanine(out) + L-arginine(in) = L-phenylalanine(in) + L-arginine(out)</text>
        <dbReference type="Rhea" id="RHEA:71067"/>
        <dbReference type="ChEBI" id="CHEBI:32682"/>
        <dbReference type="ChEBI" id="CHEBI:58095"/>
    </reaction>
    <physiologicalReaction direction="left-to-right" evidence="18">
        <dbReference type="Rhea" id="RHEA:71068"/>
    </physiologicalReaction>
</comment>
<reference evidence="22 23" key="1">
    <citation type="submission" date="2025-04" db="UniProtKB">
        <authorList>
            <consortium name="RefSeq"/>
        </authorList>
    </citation>
    <scope>IDENTIFICATION</scope>
    <source>
        <tissue evidence="22 23">Gonads</tissue>
    </source>
</reference>
<protein>
    <recommendedName>
        <fullName evidence="15">b(0,+)-type amino acid transporter 1</fullName>
    </recommendedName>
    <alternativeName>
        <fullName evidence="16">Glycoprotein-associated amino acid transporter b0,+AT1</fullName>
    </alternativeName>
    <alternativeName>
        <fullName evidence="17">Solute carrier family 7 member 9</fullName>
    </alternativeName>
</protein>
<comment type="catalytic activity">
    <reaction evidence="10">
        <text>L-lysine(out) + L-arginine(in) = L-lysine(in) + L-arginine(out)</text>
        <dbReference type="Rhea" id="RHEA:70827"/>
        <dbReference type="ChEBI" id="CHEBI:32551"/>
        <dbReference type="ChEBI" id="CHEBI:32682"/>
    </reaction>
    <physiologicalReaction direction="left-to-right" evidence="10">
        <dbReference type="Rhea" id="RHEA:70828"/>
    </physiologicalReaction>
</comment>
<dbReference type="PANTHER" id="PTHR11785:SF512">
    <property type="entry name" value="SOBREMESA, ISOFORM B"/>
    <property type="match status" value="1"/>
</dbReference>
<feature type="transmembrane region" description="Helical" evidence="20">
    <location>
        <begin position="440"/>
        <end position="459"/>
    </location>
</feature>
<dbReference type="PIRSF" id="PIRSF006060">
    <property type="entry name" value="AA_transporter"/>
    <property type="match status" value="1"/>
</dbReference>
<name>A0A1S3H7I7_LINAN</name>
<proteinExistence type="inferred from homology"/>
<evidence type="ECO:0000256" key="4">
    <source>
        <dbReference type="ARBA" id="ARBA00022475"/>
    </source>
</evidence>
<evidence type="ECO:0000256" key="9">
    <source>
        <dbReference type="ARBA" id="ARBA00023157"/>
    </source>
</evidence>
<comment type="catalytic activity">
    <reaction evidence="11">
        <text>L-cystine(out) + L-arginine(in) = L-cystine(in) + L-arginine(out)</text>
        <dbReference type="Rhea" id="RHEA:71075"/>
        <dbReference type="ChEBI" id="CHEBI:32682"/>
        <dbReference type="ChEBI" id="CHEBI:35491"/>
    </reaction>
    <physiologicalReaction direction="left-to-right" evidence="11">
        <dbReference type="Rhea" id="RHEA:71076"/>
    </physiologicalReaction>
</comment>
<accession>A0A1S3H7I7</accession>
<feature type="transmembrane region" description="Helical" evidence="20">
    <location>
        <begin position="471"/>
        <end position="490"/>
    </location>
</feature>
<evidence type="ECO:0000256" key="15">
    <source>
        <dbReference type="ARBA" id="ARBA00074336"/>
    </source>
</evidence>
<dbReference type="AlphaFoldDB" id="A0A1S3H7I7"/>
<dbReference type="GeneID" id="106152428"/>
<dbReference type="KEGG" id="lak:106152428"/>
<evidence type="ECO:0000256" key="19">
    <source>
        <dbReference type="SAM" id="MobiDB-lite"/>
    </source>
</evidence>
<evidence type="ECO:0000313" key="22">
    <source>
        <dbReference type="RefSeq" id="XP_013381449.1"/>
    </source>
</evidence>
<evidence type="ECO:0000256" key="11">
    <source>
        <dbReference type="ARBA" id="ARBA00051814"/>
    </source>
</evidence>
<evidence type="ECO:0000256" key="1">
    <source>
        <dbReference type="ARBA" id="ARBA00004424"/>
    </source>
</evidence>
<keyword evidence="6 20" id="KW-0812">Transmembrane</keyword>
<gene>
    <name evidence="22 23" type="primary">LOC106152428</name>
</gene>
<keyword evidence="4" id="KW-1003">Cell membrane</keyword>
<comment type="similarity">
    <text evidence="2">Belongs to the amino acid-polyamine-organocation (APC) superfamily.</text>
</comment>
<evidence type="ECO:0000256" key="16">
    <source>
        <dbReference type="ARBA" id="ARBA00079910"/>
    </source>
</evidence>
<keyword evidence="5" id="KW-0597">Phosphoprotein</keyword>
<evidence type="ECO:0000256" key="5">
    <source>
        <dbReference type="ARBA" id="ARBA00022553"/>
    </source>
</evidence>
<evidence type="ECO:0000256" key="18">
    <source>
        <dbReference type="ARBA" id="ARBA00093193"/>
    </source>
</evidence>
<dbReference type="FunFam" id="1.20.1740.10:FF:000015">
    <property type="entry name" value="B(0,+)-type amino acid transporter 1"/>
    <property type="match status" value="1"/>
</dbReference>
<comment type="subcellular location">
    <subcellularLocation>
        <location evidence="1">Apical cell membrane</location>
        <topology evidence="1">Multi-pass membrane protein</topology>
    </subcellularLocation>
</comment>
<keyword evidence="7 20" id="KW-1133">Transmembrane helix</keyword>
<evidence type="ECO:0000256" key="6">
    <source>
        <dbReference type="ARBA" id="ARBA00022692"/>
    </source>
</evidence>
<dbReference type="RefSeq" id="XP_013381451.1">
    <property type="nucleotide sequence ID" value="XM_013525997.2"/>
</dbReference>
<dbReference type="OrthoDB" id="5982228at2759"/>
<feature type="transmembrane region" description="Helical" evidence="20">
    <location>
        <begin position="186"/>
        <end position="206"/>
    </location>
</feature>
<comment type="catalytic activity">
    <reaction evidence="12">
        <text>L-histidine(out) + L-arginine(in) = L-histidine(in) + L-arginine(out)</text>
        <dbReference type="Rhea" id="RHEA:71063"/>
        <dbReference type="ChEBI" id="CHEBI:32682"/>
        <dbReference type="ChEBI" id="CHEBI:57595"/>
    </reaction>
    <physiologicalReaction direction="left-to-right" evidence="12">
        <dbReference type="Rhea" id="RHEA:71064"/>
    </physiologicalReaction>
</comment>
<dbReference type="Pfam" id="PF13520">
    <property type="entry name" value="AA_permease_2"/>
    <property type="match status" value="1"/>
</dbReference>
<feature type="transmembrane region" description="Helical" evidence="20">
    <location>
        <begin position="330"/>
        <end position="350"/>
    </location>
</feature>
<dbReference type="InterPro" id="IPR050598">
    <property type="entry name" value="AminoAcid_Transporter"/>
</dbReference>
<dbReference type="Gene3D" id="1.20.1740.10">
    <property type="entry name" value="Amino acid/polyamine transporter I"/>
    <property type="match status" value="1"/>
</dbReference>
<keyword evidence="8 20" id="KW-0472">Membrane</keyword>
<evidence type="ECO:0000256" key="20">
    <source>
        <dbReference type="SAM" id="Phobius"/>
    </source>
</evidence>
<evidence type="ECO:0000256" key="2">
    <source>
        <dbReference type="ARBA" id="ARBA00009523"/>
    </source>
</evidence>
<dbReference type="GO" id="GO:0015179">
    <property type="term" value="F:L-amino acid transmembrane transporter activity"/>
    <property type="evidence" value="ECO:0007669"/>
    <property type="project" value="TreeGrafter"/>
</dbReference>
<evidence type="ECO:0000256" key="17">
    <source>
        <dbReference type="ARBA" id="ARBA00083296"/>
    </source>
</evidence>
<evidence type="ECO:0000256" key="13">
    <source>
        <dbReference type="ARBA" id="ARBA00052179"/>
    </source>
</evidence>
<feature type="transmembrane region" description="Helical" evidence="20">
    <location>
        <begin position="63"/>
        <end position="83"/>
    </location>
</feature>
<comment type="catalytic activity">
    <reaction evidence="14">
        <text>L-leucine(out) + L-arginine(in) = L-leucine(in) + L-arginine(out)</text>
        <dbReference type="Rhea" id="RHEA:71059"/>
        <dbReference type="ChEBI" id="CHEBI:32682"/>
        <dbReference type="ChEBI" id="CHEBI:57427"/>
    </reaction>
    <physiologicalReaction direction="left-to-right" evidence="14">
        <dbReference type="Rhea" id="RHEA:71060"/>
    </physiologicalReaction>
</comment>
<evidence type="ECO:0000256" key="14">
    <source>
        <dbReference type="ARBA" id="ARBA00052732"/>
    </source>
</evidence>
<feature type="transmembrane region" description="Helical" evidence="20">
    <location>
        <begin position="382"/>
        <end position="400"/>
    </location>
</feature>
<evidence type="ECO:0000256" key="12">
    <source>
        <dbReference type="ARBA" id="ARBA00051835"/>
    </source>
</evidence>
<feature type="transmembrane region" description="Helical" evidence="20">
    <location>
        <begin position="212"/>
        <end position="233"/>
    </location>
</feature>
<sequence>MEIDNPGYEDVSPGSANQEDANGLTHRHPARLPSTSSQLGLATSDQLAAAGDGPEKVELKKTMGLVSGIALIVGTMIGSGIFISPGGVISSTGSIGLALVVWAGCGILAILGSLCYAELGTALTKSGGEYAYLYEAFGPIPAYLFAWLSVAVIKTSSLSIIMLAFGQYLSVVIYDGCGPPSSIPKMIAAAAILVIMGINCYSVKLATRVQNFFAFAKLAAIGLIIVGGIVKLIQGNIQHLGNGFEGTSNNVAGIALAFYDGLWAYDGWNNLNYATEELQNPTVNLPRAILIGLPLVMICYILVNISYLSVMSAAEIIASPAVAVTWADRVIGPAAIIIPISVAMSTFGAANGTAFTGGRLCFVAAREGHLMSILSMVHVKKYTPLPSMIFTACIAILMIIPGDISALIDFFSFTAWLFYGATFAALLVLRFRQPDLPRPYKVPIVIPIFMLLASLYLVIAPIVDSPKLEYLYATLFILAGLIFYVPFIHFKIHPKFIDKITTALQLLMEVSPTEYEPDS</sequence>
<keyword evidence="21" id="KW-1185">Reference proteome</keyword>
<evidence type="ECO:0000256" key="10">
    <source>
        <dbReference type="ARBA" id="ARBA00051323"/>
    </source>
</evidence>
<feature type="transmembrane region" description="Helical" evidence="20">
    <location>
        <begin position="95"/>
        <end position="119"/>
    </location>
</feature>
<comment type="catalytic activity">
    <reaction evidence="13">
        <text>L-cysteine(out) + L-arginine(in) = L-cysteine(in) + L-arginine(out)</text>
        <dbReference type="Rhea" id="RHEA:71071"/>
        <dbReference type="ChEBI" id="CHEBI:32682"/>
        <dbReference type="ChEBI" id="CHEBI:35235"/>
    </reaction>
    <physiologicalReaction direction="left-to-right" evidence="13">
        <dbReference type="Rhea" id="RHEA:71072"/>
    </physiologicalReaction>
</comment>
<evidence type="ECO:0000256" key="8">
    <source>
        <dbReference type="ARBA" id="ARBA00023136"/>
    </source>
</evidence>